<feature type="signal peptide" evidence="1">
    <location>
        <begin position="1"/>
        <end position="22"/>
    </location>
</feature>
<evidence type="ECO:0000256" key="1">
    <source>
        <dbReference type="SAM" id="SignalP"/>
    </source>
</evidence>
<dbReference type="EMBL" id="SMYO01000002">
    <property type="protein sequence ID" value="TDK63907.1"/>
    <property type="molecule type" value="Genomic_DNA"/>
</dbReference>
<keyword evidence="1" id="KW-0732">Signal</keyword>
<evidence type="ECO:0000313" key="4">
    <source>
        <dbReference type="Proteomes" id="UP000295132"/>
    </source>
</evidence>
<reference evidence="3 4" key="1">
    <citation type="submission" date="2019-03" db="EMBL/GenBank/DDBJ databases">
        <title>Bacillus niacini sp. nov. a Nicotinate-Metabolizing Mesophile Isolated from Soil.</title>
        <authorList>
            <person name="Zhang G."/>
        </authorList>
    </citation>
    <scope>NUCLEOTIDE SEQUENCE [LARGE SCALE GENOMIC DNA]</scope>
    <source>
        <strain evidence="3 4">WN066</strain>
    </source>
</reference>
<feature type="domain" description="YtkA-like" evidence="2">
    <location>
        <begin position="25"/>
        <end position="98"/>
    </location>
</feature>
<dbReference type="RefSeq" id="WP_133332867.1">
    <property type="nucleotide sequence ID" value="NZ_SMYO01000002.1"/>
</dbReference>
<evidence type="ECO:0000313" key="3">
    <source>
        <dbReference type="EMBL" id="TDK63907.1"/>
    </source>
</evidence>
<dbReference type="AlphaFoldDB" id="A0A4R5VZA8"/>
<evidence type="ECO:0000259" key="2">
    <source>
        <dbReference type="Pfam" id="PF13115"/>
    </source>
</evidence>
<sequence length="300" mass="34215">MIKRIMLALVLLAALLAGCSSGPDYEIDSTKPLYFQKDKAMPFEIKVLENKNSVKGLKVTVELSMATMDHGSYKAKLTEGKAGTYAGNIQLEMPGKYEAAFTLEKGGEKTEKIINLDVKKPQGVASINGKWITNDDLAFYRFINQLQLEINRESAKKQYSGQQLEEELTYLKSQEKILDDKNQLLTQIIRMRSMAMLAEEKGHKADPANVEQQIQKVRNQYSQYTSAKKLIKEYGEEKFWAKERKQYQSIVLIQQVQKDLIAQAKKDNPKAGDQEVYYEAQQKYEDLLVSQVNSLKIIIL</sequence>
<gene>
    <name evidence="3" type="ORF">E2K98_03300</name>
</gene>
<dbReference type="Pfam" id="PF13115">
    <property type="entry name" value="YtkA"/>
    <property type="match status" value="1"/>
</dbReference>
<feature type="chain" id="PRO_5020427543" description="YtkA-like domain-containing protein" evidence="1">
    <location>
        <begin position="23"/>
        <end position="300"/>
    </location>
</feature>
<proteinExistence type="predicted"/>
<dbReference type="Proteomes" id="UP000295132">
    <property type="component" value="Unassembled WGS sequence"/>
</dbReference>
<organism evidence="3 4">
    <name type="scientific">Bacillus salipaludis</name>
    <dbReference type="NCBI Taxonomy" id="2547811"/>
    <lineage>
        <taxon>Bacteria</taxon>
        <taxon>Bacillati</taxon>
        <taxon>Bacillota</taxon>
        <taxon>Bacilli</taxon>
        <taxon>Bacillales</taxon>
        <taxon>Bacillaceae</taxon>
        <taxon>Bacillus</taxon>
    </lineage>
</organism>
<accession>A0A4R5VZA8</accession>
<name>A0A4R5VZA8_9BACI</name>
<protein>
    <recommendedName>
        <fullName evidence="2">YtkA-like domain-containing protein</fullName>
    </recommendedName>
</protein>
<comment type="caution">
    <text evidence="3">The sequence shown here is derived from an EMBL/GenBank/DDBJ whole genome shotgun (WGS) entry which is preliminary data.</text>
</comment>
<dbReference type="InterPro" id="IPR032693">
    <property type="entry name" value="YtkA-like_dom"/>
</dbReference>
<dbReference type="PROSITE" id="PS51257">
    <property type="entry name" value="PROKAR_LIPOPROTEIN"/>
    <property type="match status" value="1"/>
</dbReference>